<evidence type="ECO:0000313" key="3">
    <source>
        <dbReference type="EMBL" id="AES77681.2"/>
    </source>
</evidence>
<organism evidence="3 5">
    <name type="scientific">Medicago truncatula</name>
    <name type="common">Barrel medic</name>
    <name type="synonym">Medicago tribuloides</name>
    <dbReference type="NCBI Taxonomy" id="3880"/>
    <lineage>
        <taxon>Eukaryota</taxon>
        <taxon>Viridiplantae</taxon>
        <taxon>Streptophyta</taxon>
        <taxon>Embryophyta</taxon>
        <taxon>Tracheophyta</taxon>
        <taxon>Spermatophyta</taxon>
        <taxon>Magnoliopsida</taxon>
        <taxon>eudicotyledons</taxon>
        <taxon>Gunneridae</taxon>
        <taxon>Pentapetalae</taxon>
        <taxon>rosids</taxon>
        <taxon>fabids</taxon>
        <taxon>Fabales</taxon>
        <taxon>Fabaceae</taxon>
        <taxon>Papilionoideae</taxon>
        <taxon>50 kb inversion clade</taxon>
        <taxon>NPAAA clade</taxon>
        <taxon>Hologalegina</taxon>
        <taxon>IRL clade</taxon>
        <taxon>Trifolieae</taxon>
        <taxon>Medicago</taxon>
    </lineage>
</organism>
<name>G7L653_MEDTR</name>
<evidence type="ECO:0000313" key="4">
    <source>
        <dbReference type="EnsemblPlants" id="AES77681"/>
    </source>
</evidence>
<dbReference type="PANTHER" id="PTHR31625">
    <property type="match status" value="1"/>
</dbReference>
<dbReference type="AlphaFoldDB" id="G7L653"/>
<evidence type="ECO:0000313" key="5">
    <source>
        <dbReference type="Proteomes" id="UP000002051"/>
    </source>
</evidence>
<evidence type="ECO:0000256" key="1">
    <source>
        <dbReference type="ARBA" id="ARBA00022679"/>
    </source>
</evidence>
<dbReference type="GO" id="GO:0016747">
    <property type="term" value="F:acyltransferase activity, transferring groups other than amino-acyl groups"/>
    <property type="evidence" value="ECO:0007669"/>
    <property type="project" value="UniProtKB-ARBA"/>
</dbReference>
<dbReference type="HOGENOM" id="CLU_1613297_0_0_1"/>
<reference evidence="4" key="3">
    <citation type="submission" date="2015-04" db="UniProtKB">
        <authorList>
            <consortium name="EnsemblPlants"/>
        </authorList>
    </citation>
    <scope>IDENTIFICATION</scope>
    <source>
        <strain evidence="4">cv. Jemalong A17</strain>
    </source>
</reference>
<proteinExistence type="predicted"/>
<reference evidence="3 5" key="2">
    <citation type="journal article" date="2014" name="BMC Genomics">
        <title>An improved genome release (version Mt4.0) for the model legume Medicago truncatula.</title>
        <authorList>
            <person name="Tang H."/>
            <person name="Krishnakumar V."/>
            <person name="Bidwell S."/>
            <person name="Rosen B."/>
            <person name="Chan A."/>
            <person name="Zhou S."/>
            <person name="Gentzbittel L."/>
            <person name="Childs K.L."/>
            <person name="Yandell M."/>
            <person name="Gundlach H."/>
            <person name="Mayer K.F."/>
            <person name="Schwartz D.C."/>
            <person name="Town C.D."/>
        </authorList>
    </citation>
    <scope>GENOME REANNOTATION</scope>
    <source>
        <strain evidence="3">A17</strain>
        <strain evidence="4 5">cv. Jemalong A17</strain>
    </source>
</reference>
<keyword evidence="2 3" id="KW-0012">Acyltransferase</keyword>
<accession>A0A0C3W232</accession>
<dbReference type="EnsemblPlants" id="AES77681">
    <property type="protein sequence ID" value="AES77681"/>
    <property type="gene ID" value="MTR_7g014210"/>
</dbReference>
<keyword evidence="1" id="KW-0808">Transferase</keyword>
<dbReference type="PaxDb" id="3880-AES77681"/>
<dbReference type="Pfam" id="PF02458">
    <property type="entry name" value="Transferase"/>
    <property type="match status" value="1"/>
</dbReference>
<gene>
    <name evidence="3" type="ordered locus">MTR_7g014210</name>
</gene>
<reference evidence="3 5" key="1">
    <citation type="journal article" date="2011" name="Nature">
        <title>The Medicago genome provides insight into the evolution of rhizobial symbioses.</title>
        <authorList>
            <person name="Young N.D."/>
            <person name="Debelle F."/>
            <person name="Oldroyd G.E."/>
            <person name="Geurts R."/>
            <person name="Cannon S.B."/>
            <person name="Udvardi M.K."/>
            <person name="Benedito V.A."/>
            <person name="Mayer K.F."/>
            <person name="Gouzy J."/>
            <person name="Schoof H."/>
            <person name="Van de Peer Y."/>
            <person name="Proost S."/>
            <person name="Cook D.R."/>
            <person name="Meyers B.C."/>
            <person name="Spannagl M."/>
            <person name="Cheung F."/>
            <person name="De Mita S."/>
            <person name="Krishnakumar V."/>
            <person name="Gundlach H."/>
            <person name="Zhou S."/>
            <person name="Mudge J."/>
            <person name="Bharti A.K."/>
            <person name="Murray J.D."/>
            <person name="Naoumkina M.A."/>
            <person name="Rosen B."/>
            <person name="Silverstein K.A."/>
            <person name="Tang H."/>
            <person name="Rombauts S."/>
            <person name="Zhao P.X."/>
            <person name="Zhou P."/>
            <person name="Barbe V."/>
            <person name="Bardou P."/>
            <person name="Bechner M."/>
            <person name="Bellec A."/>
            <person name="Berger A."/>
            <person name="Berges H."/>
            <person name="Bidwell S."/>
            <person name="Bisseling T."/>
            <person name="Choisne N."/>
            <person name="Couloux A."/>
            <person name="Denny R."/>
            <person name="Deshpande S."/>
            <person name="Dai X."/>
            <person name="Doyle J.J."/>
            <person name="Dudez A.M."/>
            <person name="Farmer A.D."/>
            <person name="Fouteau S."/>
            <person name="Franken C."/>
            <person name="Gibelin C."/>
            <person name="Gish J."/>
            <person name="Goldstein S."/>
            <person name="Gonzalez A.J."/>
            <person name="Green P.J."/>
            <person name="Hallab A."/>
            <person name="Hartog M."/>
            <person name="Hua A."/>
            <person name="Humphray S.J."/>
            <person name="Jeong D.H."/>
            <person name="Jing Y."/>
            <person name="Jocker A."/>
            <person name="Kenton S.M."/>
            <person name="Kim D.J."/>
            <person name="Klee K."/>
            <person name="Lai H."/>
            <person name="Lang C."/>
            <person name="Lin S."/>
            <person name="Macmil S.L."/>
            <person name="Magdelenat G."/>
            <person name="Matthews L."/>
            <person name="McCorrison J."/>
            <person name="Monaghan E.L."/>
            <person name="Mun J.H."/>
            <person name="Najar F.Z."/>
            <person name="Nicholson C."/>
            <person name="Noirot C."/>
            <person name="O'Bleness M."/>
            <person name="Paule C.R."/>
            <person name="Poulain J."/>
            <person name="Prion F."/>
            <person name="Qin B."/>
            <person name="Qu C."/>
            <person name="Retzel E.F."/>
            <person name="Riddle C."/>
            <person name="Sallet E."/>
            <person name="Samain S."/>
            <person name="Samson N."/>
            <person name="Sanders I."/>
            <person name="Saurat O."/>
            <person name="Scarpelli C."/>
            <person name="Schiex T."/>
            <person name="Segurens B."/>
            <person name="Severin A.J."/>
            <person name="Sherrier D.J."/>
            <person name="Shi R."/>
            <person name="Sims S."/>
            <person name="Singer S.R."/>
            <person name="Sinharoy S."/>
            <person name="Sterck L."/>
            <person name="Viollet A."/>
            <person name="Wang B.B."/>
            <person name="Wang K."/>
            <person name="Wang M."/>
            <person name="Wang X."/>
            <person name="Warfsmann J."/>
            <person name="Weissenbach J."/>
            <person name="White D.D."/>
            <person name="White J.D."/>
            <person name="Wiley G.B."/>
            <person name="Wincker P."/>
            <person name="Xing Y."/>
            <person name="Yang L."/>
            <person name="Yao Z."/>
            <person name="Ying F."/>
            <person name="Zhai J."/>
            <person name="Zhou L."/>
            <person name="Zuber A."/>
            <person name="Denarie J."/>
            <person name="Dixon R.A."/>
            <person name="May G.D."/>
            <person name="Schwartz D.C."/>
            <person name="Rogers J."/>
            <person name="Quetier F."/>
            <person name="Town C.D."/>
            <person name="Roe B.A."/>
        </authorList>
    </citation>
    <scope>NUCLEOTIDE SEQUENCE [LARGE SCALE GENOMIC DNA]</scope>
    <source>
        <strain evidence="3">A17</strain>
        <strain evidence="4 5">cv. Jemalong A17</strain>
    </source>
</reference>
<accession>G7L653</accession>
<dbReference type="InterPro" id="IPR051504">
    <property type="entry name" value="Plant_metabolite_acyltrans"/>
</dbReference>
<dbReference type="EMBL" id="CM001223">
    <property type="protein sequence ID" value="AES77681.2"/>
    <property type="molecule type" value="Genomic_DNA"/>
</dbReference>
<keyword evidence="5" id="KW-1185">Reference proteome</keyword>
<protein>
    <submittedName>
        <fullName evidence="3">Anthocyanin acyltransferase, putative</fullName>
    </submittedName>
</protein>
<sequence>MVSELVEFKGHLPIHVPSPKSVGRNRLEQPTPATYFGNCIGARLAIVKTNELFGENGLIVVVEVLSEALETLKDGVLNGAEKLASSLLGDLAIADVKAIGAAGSPKFEDYSTDFGCGKPKKLVEMVSIDRTGDFCLSDFCFALCHKHCIFEFLEASFKHILLVSY</sequence>
<dbReference type="Proteomes" id="UP000002051">
    <property type="component" value="Unassembled WGS sequence"/>
</dbReference>
<evidence type="ECO:0000256" key="2">
    <source>
        <dbReference type="ARBA" id="ARBA00023315"/>
    </source>
</evidence>
<dbReference type="Gene3D" id="3.30.559.10">
    <property type="entry name" value="Chloramphenicol acetyltransferase-like domain"/>
    <property type="match status" value="1"/>
</dbReference>
<dbReference type="STRING" id="3880.G7L653"/>
<dbReference type="InterPro" id="IPR023213">
    <property type="entry name" value="CAT-like_dom_sf"/>
</dbReference>